<feature type="transmembrane region" description="Helical" evidence="3">
    <location>
        <begin position="12"/>
        <end position="29"/>
    </location>
</feature>
<dbReference type="PANTHER" id="PTHR13234:SF70">
    <property type="entry name" value="GILT-LIKE PROTEIN C02D5.2"/>
    <property type="match status" value="1"/>
</dbReference>
<dbReference type="PANTHER" id="PTHR13234">
    <property type="entry name" value="GAMMA-INTERFERON INDUCIBLE LYSOSOMAL THIOL REDUCTASE GILT"/>
    <property type="match status" value="1"/>
</dbReference>
<organism evidence="4 5">
    <name type="scientific">Romanomermis culicivorax</name>
    <name type="common">Nematode worm</name>
    <dbReference type="NCBI Taxonomy" id="13658"/>
    <lineage>
        <taxon>Eukaryota</taxon>
        <taxon>Metazoa</taxon>
        <taxon>Ecdysozoa</taxon>
        <taxon>Nematoda</taxon>
        <taxon>Enoplea</taxon>
        <taxon>Dorylaimia</taxon>
        <taxon>Mermithida</taxon>
        <taxon>Mermithoidea</taxon>
        <taxon>Mermithidae</taxon>
        <taxon>Romanomermis</taxon>
    </lineage>
</organism>
<evidence type="ECO:0000256" key="2">
    <source>
        <dbReference type="ARBA" id="ARBA00023180"/>
    </source>
</evidence>
<keyword evidence="3" id="KW-0472">Membrane</keyword>
<dbReference type="GO" id="GO:0016671">
    <property type="term" value="F:oxidoreductase activity, acting on a sulfur group of donors, disulfide as acceptor"/>
    <property type="evidence" value="ECO:0007669"/>
    <property type="project" value="InterPro"/>
</dbReference>
<protein>
    <submittedName>
        <fullName evidence="5">Uncharacterized protein</fullName>
    </submittedName>
</protein>
<dbReference type="Pfam" id="PF03227">
    <property type="entry name" value="GILT"/>
    <property type="match status" value="1"/>
</dbReference>
<keyword evidence="3" id="KW-1133">Transmembrane helix</keyword>
<evidence type="ECO:0000313" key="5">
    <source>
        <dbReference type="WBParaSite" id="nRc.2.0.1.t38848-RA"/>
    </source>
</evidence>
<reference evidence="5" key="1">
    <citation type="submission" date="2022-11" db="UniProtKB">
        <authorList>
            <consortium name="WormBaseParasite"/>
        </authorList>
    </citation>
    <scope>IDENTIFICATION</scope>
</reference>
<name>A0A915KLE2_ROMCU</name>
<keyword evidence="4" id="KW-1185">Reference proteome</keyword>
<dbReference type="AlphaFoldDB" id="A0A915KLE2"/>
<comment type="similarity">
    <text evidence="1">Belongs to the GILT family.</text>
</comment>
<accession>A0A915KLE2</accession>
<dbReference type="OMA" id="FRATVCY"/>
<dbReference type="Proteomes" id="UP000887565">
    <property type="component" value="Unplaced"/>
</dbReference>
<evidence type="ECO:0000256" key="1">
    <source>
        <dbReference type="ARBA" id="ARBA00005679"/>
    </source>
</evidence>
<keyword evidence="2" id="KW-0325">Glycoprotein</keyword>
<proteinExistence type="inferred from homology"/>
<dbReference type="InterPro" id="IPR004911">
    <property type="entry name" value="Interferon-induced_GILT"/>
</dbReference>
<sequence length="242" mass="27512">MGRNRGQSKRTIYYGLMVLIALVILYYGFSIVAPTSNSHSSSGADNSKVSTNDGMESGDIKLEIFMESQCPDTYDFLKEQLLPTWPKIQSFVDLKLYPYGKVRENKNDKTNDYNFQCQHGPTECLVNQMMCCVINRLNNDSGLYLPVVLCLQNSQPSELRKCLLKSTQQLDHDDIHKCATSEEGQLLHHEAGIATNGLRPRLFFVPWILINGKREPQAFDDLTKTLCEKYTGHKKLTFCSRS</sequence>
<evidence type="ECO:0000313" key="4">
    <source>
        <dbReference type="Proteomes" id="UP000887565"/>
    </source>
</evidence>
<keyword evidence="3" id="KW-0812">Transmembrane</keyword>
<dbReference type="Gene3D" id="3.40.30.10">
    <property type="entry name" value="Glutaredoxin"/>
    <property type="match status" value="1"/>
</dbReference>
<evidence type="ECO:0000256" key="3">
    <source>
        <dbReference type="SAM" id="Phobius"/>
    </source>
</evidence>
<dbReference type="WBParaSite" id="nRc.2.0.1.t38848-RA">
    <property type="protein sequence ID" value="nRc.2.0.1.t38848-RA"/>
    <property type="gene ID" value="nRc.2.0.1.g38848"/>
</dbReference>